<name>A0ABP8C2E0_9FLAO</name>
<evidence type="ECO:0000313" key="5">
    <source>
        <dbReference type="EMBL" id="GAA4232500.1"/>
    </source>
</evidence>
<evidence type="ECO:0000313" key="6">
    <source>
        <dbReference type="Proteomes" id="UP001501496"/>
    </source>
</evidence>
<dbReference type="Pfam" id="PF00535">
    <property type="entry name" value="Glycos_transf_2"/>
    <property type="match status" value="1"/>
</dbReference>
<evidence type="ECO:0000256" key="1">
    <source>
        <dbReference type="ARBA" id="ARBA00006739"/>
    </source>
</evidence>
<dbReference type="InterPro" id="IPR029044">
    <property type="entry name" value="Nucleotide-diphossugar_trans"/>
</dbReference>
<dbReference type="PANTHER" id="PTHR43179:SF12">
    <property type="entry name" value="GALACTOFURANOSYLTRANSFERASE GLFT2"/>
    <property type="match status" value="1"/>
</dbReference>
<dbReference type="Proteomes" id="UP001501496">
    <property type="component" value="Unassembled WGS sequence"/>
</dbReference>
<dbReference type="SUPFAM" id="SSF53448">
    <property type="entry name" value="Nucleotide-diphospho-sugar transferases"/>
    <property type="match status" value="1"/>
</dbReference>
<evidence type="ECO:0000256" key="2">
    <source>
        <dbReference type="ARBA" id="ARBA00022676"/>
    </source>
</evidence>
<reference evidence="6" key="1">
    <citation type="journal article" date="2019" name="Int. J. Syst. Evol. Microbiol.">
        <title>The Global Catalogue of Microorganisms (GCM) 10K type strain sequencing project: providing services to taxonomists for standard genome sequencing and annotation.</title>
        <authorList>
            <consortium name="The Broad Institute Genomics Platform"/>
            <consortium name="The Broad Institute Genome Sequencing Center for Infectious Disease"/>
            <person name="Wu L."/>
            <person name="Ma J."/>
        </authorList>
    </citation>
    <scope>NUCLEOTIDE SEQUENCE [LARGE SCALE GENOMIC DNA]</scope>
    <source>
        <strain evidence="6">JCM 17630</strain>
    </source>
</reference>
<dbReference type="InterPro" id="IPR001173">
    <property type="entry name" value="Glyco_trans_2-like"/>
</dbReference>
<evidence type="ECO:0000259" key="4">
    <source>
        <dbReference type="Pfam" id="PF00535"/>
    </source>
</evidence>
<sequence>MKIAIVILNWNGKQLLEQFLPSVIKHSQNAIIYVADNASTDDSIRFVTETYPSIRIIKNAKNGGYAKGYNDALQHVNADVFCLLNSDVEVTEHWLLPIIDTFKAEKNTAIIQPKLLDFKNKDTFEYAGAAGGFIDKYGYPYCRGRIFDTLEKDTKQYNDTAEIFWASGACLFIRSEIYRQLNGLDELFFAHMEEIDMCWRAKNLGYNIKYVGNSTVYHVGGATLNAANPKKTYLNFRNSLFALTKNAKGNIFGIIFVRLVLDGIAGVKFMFEFKFKHAFAIIKAHFSFYHYLKIMLNQRKTIVTRVKYYRTKSIVYNYFIKKNKKFKSL</sequence>
<comment type="similarity">
    <text evidence="1">Belongs to the glycosyltransferase 2 family.</text>
</comment>
<organism evidence="5 6">
    <name type="scientific">Postechiella marina</name>
    <dbReference type="NCBI Taxonomy" id="943941"/>
    <lineage>
        <taxon>Bacteria</taxon>
        <taxon>Pseudomonadati</taxon>
        <taxon>Bacteroidota</taxon>
        <taxon>Flavobacteriia</taxon>
        <taxon>Flavobacteriales</taxon>
        <taxon>Flavobacteriaceae</taxon>
        <taxon>Postechiella</taxon>
    </lineage>
</organism>
<dbReference type="EMBL" id="BAABCA010000001">
    <property type="protein sequence ID" value="GAA4232500.1"/>
    <property type="molecule type" value="Genomic_DNA"/>
</dbReference>
<dbReference type="RefSeq" id="WP_344786721.1">
    <property type="nucleotide sequence ID" value="NZ_BAABCA010000001.1"/>
</dbReference>
<gene>
    <name evidence="5" type="ORF">GCM10022291_07450</name>
</gene>
<keyword evidence="2" id="KW-0328">Glycosyltransferase</keyword>
<dbReference type="PANTHER" id="PTHR43179">
    <property type="entry name" value="RHAMNOSYLTRANSFERASE WBBL"/>
    <property type="match status" value="1"/>
</dbReference>
<keyword evidence="3" id="KW-0808">Transferase</keyword>
<dbReference type="Gene3D" id="3.90.550.10">
    <property type="entry name" value="Spore Coat Polysaccharide Biosynthesis Protein SpsA, Chain A"/>
    <property type="match status" value="1"/>
</dbReference>
<accession>A0ABP8C2E0</accession>
<evidence type="ECO:0000256" key="3">
    <source>
        <dbReference type="ARBA" id="ARBA00022679"/>
    </source>
</evidence>
<feature type="domain" description="Glycosyltransferase 2-like" evidence="4">
    <location>
        <begin position="5"/>
        <end position="146"/>
    </location>
</feature>
<protein>
    <submittedName>
        <fullName evidence="5">Glycosyltransferase family 2 protein</fullName>
    </submittedName>
</protein>
<keyword evidence="6" id="KW-1185">Reference proteome</keyword>
<dbReference type="CDD" id="cd04186">
    <property type="entry name" value="GT_2_like_c"/>
    <property type="match status" value="1"/>
</dbReference>
<comment type="caution">
    <text evidence="5">The sequence shown here is derived from an EMBL/GenBank/DDBJ whole genome shotgun (WGS) entry which is preliminary data.</text>
</comment>
<proteinExistence type="inferred from homology"/>